<sequence>MKFVYSIPFILTTLLTVGCNHQSESQQSNVLTTERAPATADLTTPDEEQISVVENDYTIPDSDGDGIEDPDDPFPTDAPALISTPEVHFELHSNRTTSSTEVDLKNTVIAGETVTLFVYAPDDGSRFWVQWRGEGKIWSEPVQPGQNLLDVPELQVHQVAIIRENEITAGQAVQWFGADDPIVFPMTESLYAGEEVTLYGENLSAITSIKIGNTPVNIAPLGDYVAILSLPEFPESQVLNWEGTSGHTYRMYLDLYRHITLSADNQLTSSGWLTIFTDGVAHLDESPTLRVPAGQPLRVYFTHPDIPTSLSAQVWPDEDTIIVGPESTLETWLVQLLDSHGMSSTNWRKNRAYLPDLSGFNDLIAMIRDEQNGVVTPGASADSYASYLNAGITWITPPGSISAQGIFAGTDPLFEQLVTVSNQRGIPGRKTFADISIARKGHVFCTQLPWEAEQVPANSWPSDLCVDNDTPVYTSVGAIDRNGKRLRTHQINEYFDKDMVGPKGFGMFGISSIVYLTTDSGAPLCRMQPCTVDIITGGFGLLSTDDLPPQFEDEYAYIASRTLIEKVIIEMIATATGTASDKSSPAFCMVKEMLEKPIGKATMMSTFLDTMQKMRGANTDKQKFDILSETVIKYALEYITAAAVAGAQGATECFTSTAAKQAAMNSARSAVSGTTKVVGKIALPLKIADAVTKAVDQWNIYTKPKYITFSIKPKAEVTAVRTPYVSVLSADDETGTLEIEGCHITNQKFDSSGNPDSDYEYFPEVVFTDSRGRKATLQTNSTHRTELSDLCKSKLVIGVAELKTTLGSMKSGTVRTALNIKLPYDTDAFTGFPDSELPVPGKTFKWEGPLTLSGTKDNYLRPGLVNTLTGSNLKGLKNKTLLVYLQKGSDVTKISNVQYRDEEIDFFIPLTLSDGDYDLTLVTNSSTGEGVSLGYKLSVAPPSLSFITLTDRGVKHDDGFYVQLTDNVAHEFEVVETPVKLSLSENSTKRSNTGYFNGKGLMTKSGEAIALPLKMYLFCDKGGSDGYCTWGLNSKIVLPDSSEHIMKSSGKLKAGESTHVLAQ</sequence>
<evidence type="ECO:0008006" key="3">
    <source>
        <dbReference type="Google" id="ProtNLM"/>
    </source>
</evidence>
<dbReference type="RefSeq" id="WP_076514302.1">
    <property type="nucleotide sequence ID" value="NZ_FTOH01000002.1"/>
</dbReference>
<protein>
    <recommendedName>
        <fullName evidence="3">IPT/TIG domain-containing protein</fullName>
    </recommendedName>
</protein>
<dbReference type="EMBL" id="FTOH01000002">
    <property type="protein sequence ID" value="SIS51361.1"/>
    <property type="molecule type" value="Genomic_DNA"/>
</dbReference>
<dbReference type="PROSITE" id="PS51257">
    <property type="entry name" value="PROKAR_LIPOPROTEIN"/>
    <property type="match status" value="1"/>
</dbReference>
<reference evidence="2" key="1">
    <citation type="submission" date="2017-01" db="EMBL/GenBank/DDBJ databases">
        <authorList>
            <person name="Varghese N."/>
            <person name="Submissions S."/>
        </authorList>
    </citation>
    <scope>NUCLEOTIDE SEQUENCE [LARGE SCALE GENOMIC DNA]</scope>
    <source>
        <strain evidence="2">DSM 24913</strain>
    </source>
</reference>
<accession>A0A1N7JQ30</accession>
<organism evidence="1 2">
    <name type="scientific">Thalassolituus maritimus</name>
    <dbReference type="NCBI Taxonomy" id="484498"/>
    <lineage>
        <taxon>Bacteria</taxon>
        <taxon>Pseudomonadati</taxon>
        <taxon>Pseudomonadota</taxon>
        <taxon>Gammaproteobacteria</taxon>
        <taxon>Oceanospirillales</taxon>
        <taxon>Oceanospirillaceae</taxon>
        <taxon>Thalassolituus</taxon>
    </lineage>
</organism>
<proteinExistence type="predicted"/>
<keyword evidence="2" id="KW-1185">Reference proteome</keyword>
<dbReference type="AlphaFoldDB" id="A0A1N7JQ30"/>
<dbReference type="OrthoDB" id="9826626at2"/>
<dbReference type="STRING" id="484498.SAMN05421686_102141"/>
<evidence type="ECO:0000313" key="2">
    <source>
        <dbReference type="Proteomes" id="UP000185639"/>
    </source>
</evidence>
<evidence type="ECO:0000313" key="1">
    <source>
        <dbReference type="EMBL" id="SIS51361.1"/>
    </source>
</evidence>
<dbReference type="Gene3D" id="2.70.50.70">
    <property type="match status" value="1"/>
</dbReference>
<gene>
    <name evidence="1" type="ORF">SAMN05421686_102141</name>
</gene>
<name>A0A1N7JQ30_9GAMM</name>
<dbReference type="Proteomes" id="UP000185639">
    <property type="component" value="Unassembled WGS sequence"/>
</dbReference>